<organism evidence="2 3">
    <name type="scientific">Tunturiibacter lichenicola</name>
    <dbReference type="NCBI Taxonomy" id="2051959"/>
    <lineage>
        <taxon>Bacteria</taxon>
        <taxon>Pseudomonadati</taxon>
        <taxon>Acidobacteriota</taxon>
        <taxon>Terriglobia</taxon>
        <taxon>Terriglobales</taxon>
        <taxon>Acidobacteriaceae</taxon>
        <taxon>Tunturiibacter</taxon>
    </lineage>
</organism>
<evidence type="ECO:0000313" key="3">
    <source>
        <dbReference type="Proteomes" id="UP000534186"/>
    </source>
</evidence>
<proteinExistence type="predicted"/>
<comment type="caution">
    <text evidence="2">The sequence shown here is derived from an EMBL/GenBank/DDBJ whole genome shotgun (WGS) entry which is preliminary data.</text>
</comment>
<accession>A0A7Y9NKC1</accession>
<gene>
    <name evidence="2" type="ORF">HDF12_001306</name>
</gene>
<dbReference type="PROSITE" id="PS50271">
    <property type="entry name" value="ZF_UBP"/>
    <property type="match status" value="1"/>
</dbReference>
<dbReference type="EMBL" id="JACCCV010000001">
    <property type="protein sequence ID" value="NYF50941.1"/>
    <property type="molecule type" value="Genomic_DNA"/>
</dbReference>
<dbReference type="SUPFAM" id="SSF57850">
    <property type="entry name" value="RING/U-box"/>
    <property type="match status" value="1"/>
</dbReference>
<dbReference type="InterPro" id="IPR001607">
    <property type="entry name" value="Znf_UBP"/>
</dbReference>
<sequence length="86" mass="9779">MECTHLDQIRKVKPSAKGCEDCLKIGSSWVHLRMCLECGHVGCCDSSLHRHATKHFHTTQHAIMRSVEPGESWGWCYVDELEVDVV</sequence>
<dbReference type="SMART" id="SM00290">
    <property type="entry name" value="ZnF_UBP"/>
    <property type="match status" value="1"/>
</dbReference>
<evidence type="ECO:0000259" key="1">
    <source>
        <dbReference type="PROSITE" id="PS50271"/>
    </source>
</evidence>
<feature type="domain" description="UBP-type" evidence="1">
    <location>
        <begin position="1"/>
        <end position="86"/>
    </location>
</feature>
<dbReference type="Gene3D" id="3.30.40.10">
    <property type="entry name" value="Zinc/RING finger domain, C3HC4 (zinc finger)"/>
    <property type="match status" value="1"/>
</dbReference>
<dbReference type="InterPro" id="IPR013083">
    <property type="entry name" value="Znf_RING/FYVE/PHD"/>
</dbReference>
<evidence type="ECO:0000313" key="2">
    <source>
        <dbReference type="EMBL" id="NYF50941.1"/>
    </source>
</evidence>
<dbReference type="AlphaFoldDB" id="A0A7Y9NKC1"/>
<protein>
    <submittedName>
        <fullName evidence="2">Putative UBP type Zn finger protein</fullName>
    </submittedName>
</protein>
<name>A0A7Y9NKC1_9BACT</name>
<reference evidence="2 3" key="1">
    <citation type="submission" date="2020-07" db="EMBL/GenBank/DDBJ databases">
        <title>Genomic Encyclopedia of Type Strains, Phase IV (KMG-V): Genome sequencing to study the core and pangenomes of soil and plant-associated prokaryotes.</title>
        <authorList>
            <person name="Whitman W."/>
        </authorList>
    </citation>
    <scope>NUCLEOTIDE SEQUENCE [LARGE SCALE GENOMIC DNA]</scope>
    <source>
        <strain evidence="2 3">M8UP30</strain>
    </source>
</reference>
<dbReference type="GO" id="GO:0008270">
    <property type="term" value="F:zinc ion binding"/>
    <property type="evidence" value="ECO:0007669"/>
    <property type="project" value="InterPro"/>
</dbReference>
<dbReference type="Proteomes" id="UP000534186">
    <property type="component" value="Unassembled WGS sequence"/>
</dbReference>
<dbReference type="Pfam" id="PF02148">
    <property type="entry name" value="zf-UBP"/>
    <property type="match status" value="1"/>
</dbReference>